<dbReference type="InterPro" id="IPR020006">
    <property type="entry name" value="FlhF"/>
</dbReference>
<accession>A0A9X4H6I3</accession>
<comment type="function">
    <text evidence="12">Necessary for flagellar biosynthesis. May be involved in translocation of the flagellum.</text>
</comment>
<dbReference type="CDD" id="cd17873">
    <property type="entry name" value="FlhF"/>
    <property type="match status" value="1"/>
</dbReference>
<dbReference type="GO" id="GO:0003924">
    <property type="term" value="F:GTPase activity"/>
    <property type="evidence" value="ECO:0007669"/>
    <property type="project" value="UniProtKB-UniRule"/>
</dbReference>
<keyword evidence="17" id="KW-0282">Flagellum</keyword>
<dbReference type="PANTHER" id="PTHR43134">
    <property type="entry name" value="SIGNAL RECOGNITION PARTICLE RECEPTOR SUBUNIT ALPHA"/>
    <property type="match status" value="1"/>
</dbReference>
<evidence type="ECO:0000259" key="15">
    <source>
        <dbReference type="SMART" id="SM00382"/>
    </source>
</evidence>
<feature type="domain" description="AAA+ ATPase" evidence="15">
    <location>
        <begin position="218"/>
        <end position="365"/>
    </location>
</feature>
<dbReference type="GO" id="GO:0005525">
    <property type="term" value="F:GTP binding"/>
    <property type="evidence" value="ECO:0007669"/>
    <property type="project" value="UniProtKB-UniRule"/>
</dbReference>
<dbReference type="Pfam" id="PF00448">
    <property type="entry name" value="SRP54"/>
    <property type="match status" value="1"/>
</dbReference>
<keyword evidence="17" id="KW-0969">Cilium</keyword>
<dbReference type="InterPro" id="IPR027417">
    <property type="entry name" value="P-loop_NTPase"/>
</dbReference>
<evidence type="ECO:0000256" key="7">
    <source>
        <dbReference type="ARBA" id="ARBA00022795"/>
    </source>
</evidence>
<comment type="similarity">
    <text evidence="2">Belongs to the GTP-binding SRP family.</text>
</comment>
<dbReference type="Proteomes" id="UP001154312">
    <property type="component" value="Unassembled WGS sequence"/>
</dbReference>
<dbReference type="FunFam" id="3.40.50.300:FF:000695">
    <property type="entry name" value="Flagellar biosynthesis regulator FlhF"/>
    <property type="match status" value="1"/>
</dbReference>
<reference evidence="17" key="1">
    <citation type="submission" date="2022-02" db="EMBL/GenBank/DDBJ databases">
        <authorList>
            <person name="Leng L."/>
        </authorList>
    </citation>
    <scope>NUCLEOTIDE SEQUENCE</scope>
    <source>
        <strain evidence="17">JI</strain>
    </source>
</reference>
<dbReference type="Gene3D" id="3.40.50.300">
    <property type="entry name" value="P-loop containing nucleotide triphosphate hydrolases"/>
    <property type="match status" value="1"/>
</dbReference>
<evidence type="ECO:0000256" key="14">
    <source>
        <dbReference type="SAM" id="MobiDB-lite"/>
    </source>
</evidence>
<dbReference type="RefSeq" id="WP_277444773.1">
    <property type="nucleotide sequence ID" value="NZ_JAKOAV010000028.1"/>
</dbReference>
<keyword evidence="8" id="KW-0653">Protein transport</keyword>
<comment type="caution">
    <text evidence="17">The sequence shown here is derived from an EMBL/GenBank/DDBJ whole genome shotgun (WGS) entry which is preliminary data.</text>
</comment>
<evidence type="ECO:0000313" key="18">
    <source>
        <dbReference type="Proteomes" id="UP001154312"/>
    </source>
</evidence>
<dbReference type="InterPro" id="IPR003593">
    <property type="entry name" value="AAA+_ATPase"/>
</dbReference>
<keyword evidence="17" id="KW-0966">Cell projection</keyword>
<keyword evidence="4" id="KW-0813">Transport</keyword>
<keyword evidence="7" id="KW-1005">Bacterial flagellum biogenesis</keyword>
<evidence type="ECO:0000256" key="12">
    <source>
        <dbReference type="ARBA" id="ARBA00025337"/>
    </source>
</evidence>
<keyword evidence="9" id="KW-0342">GTP-binding</keyword>
<name>A0A9X4H6I3_9FIRM</name>
<feature type="domain" description="SRP54-type proteins GTP-binding" evidence="16">
    <location>
        <begin position="219"/>
        <end position="411"/>
    </location>
</feature>
<organism evidence="17 18">
    <name type="scientific">Pelotomaculum isophthalicicum JI</name>
    <dbReference type="NCBI Taxonomy" id="947010"/>
    <lineage>
        <taxon>Bacteria</taxon>
        <taxon>Bacillati</taxon>
        <taxon>Bacillota</taxon>
        <taxon>Clostridia</taxon>
        <taxon>Eubacteriales</taxon>
        <taxon>Desulfotomaculaceae</taxon>
        <taxon>Pelotomaculum</taxon>
    </lineage>
</organism>
<comment type="subcellular location">
    <subcellularLocation>
        <location evidence="1">Cell membrane</location>
        <topology evidence="1">Peripheral membrane protein</topology>
        <orientation evidence="1">Cytoplasmic side</orientation>
    </subcellularLocation>
</comment>
<dbReference type="GO" id="GO:0005886">
    <property type="term" value="C:plasma membrane"/>
    <property type="evidence" value="ECO:0007669"/>
    <property type="project" value="UniProtKB-SubCell"/>
</dbReference>
<evidence type="ECO:0000256" key="13">
    <source>
        <dbReference type="NCBIfam" id="TIGR03499"/>
    </source>
</evidence>
<sequence length="421" mass="46463">MKIKRYVVREMQEAIRLIKQDLGPDAVIVSSYKVPAKGIAGFFMPRLLEVTAALDEPHEINFRLKRAPVQLAATAGNSANSQSSPAVALPLKQQGHGERTLYLTSGRYGARRPDNPADSQLAEGPGPVGREVRQGVERRSLFEMIVNKEMEAGQGGDPVFNWRRALIKMDVDENIVERLLSDLNSELSQSGSEFENVYLNIKRQVIRLLEPAYIPTEKTRVLTFVGPTGVGKTTTLAKLATKLSLNENKKIALVAIQTYRLGAMEQLQAYGDFLGIPVEVVMTPAELARVLENHSDKDFVLVDTAGRSARNNGQLLELKSFLDAVGEPQDIFLVLSLTTKNRDLNKIAFEFQKIKCSKIIFTKLDETETYGSILNLVSAYGMPVAYLADGQGIPDCISEAKPRSIAELLFRGVDPDEVMAT</sequence>
<keyword evidence="10" id="KW-0472">Membrane</keyword>
<dbReference type="GO" id="GO:0006614">
    <property type="term" value="P:SRP-dependent cotranslational protein targeting to membrane"/>
    <property type="evidence" value="ECO:0007669"/>
    <property type="project" value="UniProtKB-UniRule"/>
</dbReference>
<dbReference type="SMART" id="SM00962">
    <property type="entry name" value="SRP54"/>
    <property type="match status" value="1"/>
</dbReference>
<evidence type="ECO:0000256" key="4">
    <source>
        <dbReference type="ARBA" id="ARBA00022448"/>
    </source>
</evidence>
<keyword evidence="18" id="KW-1185">Reference proteome</keyword>
<feature type="region of interest" description="Disordered" evidence="14">
    <location>
        <begin position="107"/>
        <end position="130"/>
    </location>
</feature>
<evidence type="ECO:0000256" key="5">
    <source>
        <dbReference type="ARBA" id="ARBA00022475"/>
    </source>
</evidence>
<evidence type="ECO:0000259" key="16">
    <source>
        <dbReference type="SMART" id="SM00962"/>
    </source>
</evidence>
<protein>
    <recommendedName>
        <fullName evidence="3 13">Flagellar biosynthesis protein FlhF</fullName>
    </recommendedName>
</protein>
<dbReference type="NCBIfam" id="TIGR03499">
    <property type="entry name" value="FlhF"/>
    <property type="match status" value="1"/>
</dbReference>
<dbReference type="AlphaFoldDB" id="A0A9X4H6I3"/>
<dbReference type="GO" id="GO:0015031">
    <property type="term" value="P:protein transport"/>
    <property type="evidence" value="ECO:0007669"/>
    <property type="project" value="UniProtKB-KW"/>
</dbReference>
<evidence type="ECO:0000256" key="10">
    <source>
        <dbReference type="ARBA" id="ARBA00023136"/>
    </source>
</evidence>
<proteinExistence type="inferred from homology"/>
<dbReference type="SUPFAM" id="SSF52540">
    <property type="entry name" value="P-loop containing nucleoside triphosphate hydrolases"/>
    <property type="match status" value="1"/>
</dbReference>
<evidence type="ECO:0000256" key="8">
    <source>
        <dbReference type="ARBA" id="ARBA00022927"/>
    </source>
</evidence>
<dbReference type="GO" id="GO:0005047">
    <property type="term" value="F:signal recognition particle binding"/>
    <property type="evidence" value="ECO:0007669"/>
    <property type="project" value="TreeGrafter"/>
</dbReference>
<dbReference type="GO" id="GO:0044781">
    <property type="term" value="P:bacterial-type flagellum organization"/>
    <property type="evidence" value="ECO:0007669"/>
    <property type="project" value="UniProtKB-UniRule"/>
</dbReference>
<dbReference type="PANTHER" id="PTHR43134:SF3">
    <property type="entry name" value="FLAGELLAR BIOSYNTHESIS PROTEIN FLHF"/>
    <property type="match status" value="1"/>
</dbReference>
<keyword evidence="5" id="KW-1003">Cell membrane</keyword>
<dbReference type="InterPro" id="IPR047040">
    <property type="entry name" value="FlhF__GTPase_dom"/>
</dbReference>
<evidence type="ECO:0000256" key="1">
    <source>
        <dbReference type="ARBA" id="ARBA00004413"/>
    </source>
</evidence>
<evidence type="ECO:0000313" key="17">
    <source>
        <dbReference type="EMBL" id="MDF9409317.1"/>
    </source>
</evidence>
<evidence type="ECO:0000256" key="6">
    <source>
        <dbReference type="ARBA" id="ARBA00022741"/>
    </source>
</evidence>
<evidence type="ECO:0000256" key="2">
    <source>
        <dbReference type="ARBA" id="ARBA00008531"/>
    </source>
</evidence>
<dbReference type="InterPro" id="IPR000897">
    <property type="entry name" value="SRP54_GTPase_dom"/>
</dbReference>
<keyword evidence="6" id="KW-0547">Nucleotide-binding</keyword>
<evidence type="ECO:0000256" key="3">
    <source>
        <dbReference type="ARBA" id="ARBA00014919"/>
    </source>
</evidence>
<dbReference type="Gene3D" id="1.20.120.1380">
    <property type="entry name" value="Flagellar FlhF biosynthesis protein, N domain"/>
    <property type="match status" value="1"/>
</dbReference>
<dbReference type="EMBL" id="JAKOAV010000028">
    <property type="protein sequence ID" value="MDF9409317.1"/>
    <property type="molecule type" value="Genomic_DNA"/>
</dbReference>
<evidence type="ECO:0000256" key="9">
    <source>
        <dbReference type="ARBA" id="ARBA00023134"/>
    </source>
</evidence>
<dbReference type="SMART" id="SM00382">
    <property type="entry name" value="AAA"/>
    <property type="match status" value="1"/>
</dbReference>
<evidence type="ECO:0000256" key="11">
    <source>
        <dbReference type="ARBA" id="ARBA00023225"/>
    </source>
</evidence>
<keyword evidence="11" id="KW-1006">Bacterial flagellum protein export</keyword>
<gene>
    <name evidence="17" type="primary">flhF</name>
    <name evidence="17" type="ORF">L7E55_13290</name>
</gene>